<dbReference type="RefSeq" id="WP_158293066.1">
    <property type="nucleotide sequence ID" value="NZ_SLWM01000028.1"/>
</dbReference>
<dbReference type="Proteomes" id="UP000295818">
    <property type="component" value="Unassembled WGS sequence"/>
</dbReference>
<evidence type="ECO:0000256" key="2">
    <source>
        <dbReference type="ARBA" id="ARBA00012920"/>
    </source>
</evidence>
<dbReference type="Pfam" id="PF00710">
    <property type="entry name" value="Asparaginase"/>
    <property type="match status" value="1"/>
</dbReference>
<dbReference type="InterPro" id="IPR006034">
    <property type="entry name" value="Asparaginase/glutaminase-like"/>
</dbReference>
<feature type="active site" evidence="6">
    <location>
        <position position="82"/>
    </location>
</feature>
<dbReference type="PRINTS" id="PR00139">
    <property type="entry name" value="ASNGLNASE"/>
</dbReference>
<dbReference type="InterPro" id="IPR027473">
    <property type="entry name" value="L-asparaginase_C"/>
</dbReference>
<keyword evidence="3" id="KW-0378">Hydrolase</keyword>
<dbReference type="PANTHER" id="PTHR11707:SF28">
    <property type="entry name" value="60 KDA LYSOPHOSPHOLIPASE"/>
    <property type="match status" value="1"/>
</dbReference>
<comment type="similarity">
    <text evidence="1">Belongs to the asparaginase 1 family.</text>
</comment>
<feature type="domain" description="L-asparaginase N-terminal" evidence="7">
    <location>
        <begin position="3"/>
        <end position="188"/>
    </location>
</feature>
<evidence type="ECO:0000256" key="5">
    <source>
        <dbReference type="PROSITE-ProRule" id="PRU10099"/>
    </source>
</evidence>
<dbReference type="InterPro" id="IPR037152">
    <property type="entry name" value="L-asparaginase_N_sf"/>
</dbReference>
<evidence type="ECO:0000259" key="7">
    <source>
        <dbReference type="Pfam" id="PF00710"/>
    </source>
</evidence>
<feature type="active site" evidence="5">
    <location>
        <position position="11"/>
    </location>
</feature>
<dbReference type="SFLD" id="SFLDS00057">
    <property type="entry name" value="Glutaminase/Asparaginase"/>
    <property type="match status" value="1"/>
</dbReference>
<dbReference type="PANTHER" id="PTHR11707">
    <property type="entry name" value="L-ASPARAGINASE"/>
    <property type="match status" value="1"/>
</dbReference>
<sequence length="318" mass="32070">MSVRILTTGGTIASAAAVGGAVSVAVGGGDLVGMAELPEPASVRELVCRHSFSFTLADLLELVTQILDETGRHDGVVVTHGTDTMEETAYLLDLLTPGDQQVPVVLTGAQRHAGEADSDGPRNLADAVQVAASPAALGLGPLVVMDGRIHAARQAVKVQTLAPDAFASYNGGPVGEVRRGVVRFWSRPIRPPGFALENLQSLPRVDVVPSYVGADGVQLAACRAAGARGVVLEALGAGNPTPGLLEEVVATTAASIPVIVTSRCASGPTAAIYGSGGGAALVEAGAVMAGPVPTSKARILLATALAASSLPRLHSHLV</sequence>
<dbReference type="InterPro" id="IPR027474">
    <property type="entry name" value="L-asparaginase_N"/>
</dbReference>
<evidence type="ECO:0000313" key="10">
    <source>
        <dbReference type="Proteomes" id="UP000295818"/>
    </source>
</evidence>
<keyword evidence="10" id="KW-1185">Reference proteome</keyword>
<evidence type="ECO:0000256" key="3">
    <source>
        <dbReference type="ARBA" id="ARBA00022801"/>
    </source>
</evidence>
<dbReference type="PROSITE" id="PS51732">
    <property type="entry name" value="ASN_GLN_ASE_3"/>
    <property type="match status" value="1"/>
</dbReference>
<proteinExistence type="inferred from homology"/>
<organism evidence="9 10">
    <name type="scientific">Kribbella orskensis</name>
    <dbReference type="NCBI Taxonomy" id="2512216"/>
    <lineage>
        <taxon>Bacteria</taxon>
        <taxon>Bacillati</taxon>
        <taxon>Actinomycetota</taxon>
        <taxon>Actinomycetes</taxon>
        <taxon>Propionibacteriales</taxon>
        <taxon>Kribbellaceae</taxon>
        <taxon>Kribbella</taxon>
    </lineage>
</organism>
<evidence type="ECO:0000259" key="8">
    <source>
        <dbReference type="Pfam" id="PF17763"/>
    </source>
</evidence>
<dbReference type="Gene3D" id="3.40.50.40">
    <property type="match status" value="1"/>
</dbReference>
<evidence type="ECO:0000256" key="6">
    <source>
        <dbReference type="PROSITE-ProRule" id="PRU10100"/>
    </source>
</evidence>
<evidence type="ECO:0000256" key="1">
    <source>
        <dbReference type="ARBA" id="ARBA00010518"/>
    </source>
</evidence>
<dbReference type="SMART" id="SM00870">
    <property type="entry name" value="Asparaginase"/>
    <property type="match status" value="1"/>
</dbReference>
<dbReference type="SUPFAM" id="SSF53774">
    <property type="entry name" value="Glutaminase/Asparaginase"/>
    <property type="match status" value="1"/>
</dbReference>
<evidence type="ECO:0000313" key="9">
    <source>
        <dbReference type="EMBL" id="TCO11953.1"/>
    </source>
</evidence>
<name>A0ABY2B953_9ACTN</name>
<reference evidence="9 10" key="1">
    <citation type="journal article" date="2015" name="Stand. Genomic Sci.">
        <title>Genomic Encyclopedia of Bacterial and Archaeal Type Strains, Phase III: the genomes of soil and plant-associated and newly described type strains.</title>
        <authorList>
            <person name="Whitman W.B."/>
            <person name="Woyke T."/>
            <person name="Klenk H.P."/>
            <person name="Zhou Y."/>
            <person name="Lilburn T.G."/>
            <person name="Beck B.J."/>
            <person name="De Vos P."/>
            <person name="Vandamme P."/>
            <person name="Eisen J.A."/>
            <person name="Garrity G."/>
            <person name="Hugenholtz P."/>
            <person name="Kyrpides N.C."/>
        </authorList>
    </citation>
    <scope>NUCLEOTIDE SEQUENCE [LARGE SCALE GENOMIC DNA]</scope>
    <source>
        <strain evidence="9 10">VKM Ac-2538</strain>
    </source>
</reference>
<evidence type="ECO:0000256" key="4">
    <source>
        <dbReference type="ARBA" id="ARBA00049366"/>
    </source>
</evidence>
<comment type="catalytic activity">
    <reaction evidence="4">
        <text>L-asparagine + H2O = L-aspartate + NH4(+)</text>
        <dbReference type="Rhea" id="RHEA:21016"/>
        <dbReference type="ChEBI" id="CHEBI:15377"/>
        <dbReference type="ChEBI" id="CHEBI:28938"/>
        <dbReference type="ChEBI" id="CHEBI:29991"/>
        <dbReference type="ChEBI" id="CHEBI:58048"/>
        <dbReference type="EC" id="3.5.1.1"/>
    </reaction>
</comment>
<gene>
    <name evidence="9" type="ORF">EV644_12873</name>
</gene>
<dbReference type="Pfam" id="PF17763">
    <property type="entry name" value="Asparaginase_C"/>
    <property type="match status" value="1"/>
</dbReference>
<dbReference type="InterPro" id="IPR020827">
    <property type="entry name" value="Asparaginase/glutaminase_AS1"/>
</dbReference>
<dbReference type="InterPro" id="IPR040919">
    <property type="entry name" value="Asparaginase_C"/>
</dbReference>
<dbReference type="EMBL" id="SLWM01000028">
    <property type="protein sequence ID" value="TCO11953.1"/>
    <property type="molecule type" value="Genomic_DNA"/>
</dbReference>
<dbReference type="PIRSF" id="PIRSF500176">
    <property type="entry name" value="L_ASNase"/>
    <property type="match status" value="1"/>
</dbReference>
<dbReference type="EC" id="3.5.1.1" evidence="2"/>
<dbReference type="PROSITE" id="PS00917">
    <property type="entry name" value="ASN_GLN_ASE_2"/>
    <property type="match status" value="1"/>
</dbReference>
<dbReference type="CDD" id="cd08964">
    <property type="entry name" value="L-asparaginase_II"/>
    <property type="match status" value="1"/>
</dbReference>
<dbReference type="PROSITE" id="PS00144">
    <property type="entry name" value="ASN_GLN_ASE_1"/>
    <property type="match status" value="1"/>
</dbReference>
<dbReference type="PIRSF" id="PIRSF001220">
    <property type="entry name" value="L-ASNase_gatD"/>
    <property type="match status" value="1"/>
</dbReference>
<comment type="caution">
    <text evidence="9">The sequence shown here is derived from an EMBL/GenBank/DDBJ whole genome shotgun (WGS) entry which is preliminary data.</text>
</comment>
<protein>
    <recommendedName>
        <fullName evidence="2">asparaginase</fullName>
        <ecNumber evidence="2">3.5.1.1</ecNumber>
    </recommendedName>
</protein>
<dbReference type="InterPro" id="IPR027475">
    <property type="entry name" value="Asparaginase/glutaminase_AS2"/>
</dbReference>
<dbReference type="InterPro" id="IPR036152">
    <property type="entry name" value="Asp/glu_Ase-like_sf"/>
</dbReference>
<accession>A0ABY2B953</accession>
<feature type="domain" description="Asparaginase/glutaminase C-terminal" evidence="8">
    <location>
        <begin position="204"/>
        <end position="308"/>
    </location>
</feature>
<dbReference type="InterPro" id="IPR004550">
    <property type="entry name" value="AsnASE_II"/>
</dbReference>
<dbReference type="Gene3D" id="3.40.50.1170">
    <property type="entry name" value="L-asparaginase, N-terminal domain"/>
    <property type="match status" value="1"/>
</dbReference>